<evidence type="ECO:0000256" key="1">
    <source>
        <dbReference type="SAM" id="MobiDB-lite"/>
    </source>
</evidence>
<accession>A0A1B6D3P5</accession>
<evidence type="ECO:0000313" key="2">
    <source>
        <dbReference type="EMBL" id="JAS20263.1"/>
    </source>
</evidence>
<organism evidence="2">
    <name type="scientific">Clastoptera arizonana</name>
    <name type="common">Arizona spittle bug</name>
    <dbReference type="NCBI Taxonomy" id="38151"/>
    <lineage>
        <taxon>Eukaryota</taxon>
        <taxon>Metazoa</taxon>
        <taxon>Ecdysozoa</taxon>
        <taxon>Arthropoda</taxon>
        <taxon>Hexapoda</taxon>
        <taxon>Insecta</taxon>
        <taxon>Pterygota</taxon>
        <taxon>Neoptera</taxon>
        <taxon>Paraneoptera</taxon>
        <taxon>Hemiptera</taxon>
        <taxon>Auchenorrhyncha</taxon>
        <taxon>Cercopoidea</taxon>
        <taxon>Clastopteridae</taxon>
        <taxon>Clastoptera</taxon>
    </lineage>
</organism>
<feature type="region of interest" description="Disordered" evidence="1">
    <location>
        <begin position="33"/>
        <end position="53"/>
    </location>
</feature>
<dbReference type="AlphaFoldDB" id="A0A1B6D3P5"/>
<proteinExistence type="predicted"/>
<reference evidence="2" key="1">
    <citation type="submission" date="2015-12" db="EMBL/GenBank/DDBJ databases">
        <title>De novo transcriptome assembly of four potential Pierce s Disease insect vectors from Arizona vineyards.</title>
        <authorList>
            <person name="Tassone E.E."/>
        </authorList>
    </citation>
    <scope>NUCLEOTIDE SEQUENCE</scope>
</reference>
<feature type="non-terminal residue" evidence="2">
    <location>
        <position position="1"/>
    </location>
</feature>
<dbReference type="EMBL" id="GEDC01017035">
    <property type="protein sequence ID" value="JAS20263.1"/>
    <property type="molecule type" value="Transcribed_RNA"/>
</dbReference>
<feature type="region of interest" description="Disordered" evidence="1">
    <location>
        <begin position="91"/>
        <end position="117"/>
    </location>
</feature>
<sequence length="117" mass="13168">LNSSRDSESQFSDIVFKKEVNECGTGRAQGRYQRGMERVDSSQSDAVSDERVRGERVRKSGIVTASSGRCEQTGPRVERLVQKYTLLIEKQMEGQRSKTPTRSSLPDLESDLRSVLK</sequence>
<feature type="non-terminal residue" evidence="2">
    <location>
        <position position="117"/>
    </location>
</feature>
<protein>
    <submittedName>
        <fullName evidence="2">Uncharacterized protein</fullName>
    </submittedName>
</protein>
<gene>
    <name evidence="2" type="ORF">g.45616</name>
</gene>
<name>A0A1B6D3P5_9HEMI</name>